<evidence type="ECO:0000256" key="12">
    <source>
        <dbReference type="ARBA" id="ARBA00048173"/>
    </source>
</evidence>
<dbReference type="Proteomes" id="UP001334084">
    <property type="component" value="Chromosome 3"/>
</dbReference>
<protein>
    <recommendedName>
        <fullName evidence="3 13">Telomerase reverse transcriptase</fullName>
        <ecNumber evidence="2 13">2.7.7.49</ecNumber>
    </recommendedName>
    <alternativeName>
        <fullName evidence="13">Telomerase catalytic subunit</fullName>
    </alternativeName>
</protein>
<dbReference type="PROSITE" id="PS50878">
    <property type="entry name" value="RT_POL"/>
    <property type="match status" value="1"/>
</dbReference>
<dbReference type="EMBL" id="CP142728">
    <property type="protein sequence ID" value="WUR02842.1"/>
    <property type="molecule type" value="Genomic_DNA"/>
</dbReference>
<evidence type="ECO:0000256" key="5">
    <source>
        <dbReference type="ARBA" id="ARBA00022679"/>
    </source>
</evidence>
<dbReference type="PRINTS" id="PR01365">
    <property type="entry name" value="TELOMERASERT"/>
</dbReference>
<dbReference type="RefSeq" id="XP_065328987.1">
    <property type="nucleotide sequence ID" value="XM_065472915.1"/>
</dbReference>
<evidence type="ECO:0000259" key="15">
    <source>
        <dbReference type="PROSITE" id="PS50878"/>
    </source>
</evidence>
<dbReference type="GO" id="GO:0042162">
    <property type="term" value="F:telomeric DNA binding"/>
    <property type="evidence" value="ECO:0007669"/>
    <property type="project" value="TreeGrafter"/>
</dbReference>
<dbReference type="SMART" id="SM00975">
    <property type="entry name" value="Telomerase_RBD"/>
    <property type="match status" value="1"/>
</dbReference>
<dbReference type="GO" id="GO:0000333">
    <property type="term" value="C:telomerase catalytic core complex"/>
    <property type="evidence" value="ECO:0007669"/>
    <property type="project" value="TreeGrafter"/>
</dbReference>
<dbReference type="Gene3D" id="1.10.132.70">
    <property type="match status" value="1"/>
</dbReference>
<evidence type="ECO:0000256" key="1">
    <source>
        <dbReference type="ARBA" id="ARBA00008001"/>
    </source>
</evidence>
<evidence type="ECO:0000256" key="4">
    <source>
        <dbReference type="ARBA" id="ARBA00022454"/>
    </source>
</evidence>
<accession>A0AAX4JAB7</accession>
<dbReference type="KEGG" id="vnx:VNE69_03063"/>
<dbReference type="GO" id="GO:0000781">
    <property type="term" value="C:chromosome, telomeric region"/>
    <property type="evidence" value="ECO:0007669"/>
    <property type="project" value="UniProtKB-SubCell"/>
</dbReference>
<evidence type="ECO:0000256" key="9">
    <source>
        <dbReference type="ARBA" id="ARBA00022895"/>
    </source>
</evidence>
<evidence type="ECO:0000256" key="8">
    <source>
        <dbReference type="ARBA" id="ARBA00022842"/>
    </source>
</evidence>
<keyword evidence="4 13" id="KW-0158">Chromosome</keyword>
<comment type="function">
    <text evidence="13">Telomerase is a ribonucleoprotein enzyme essential for the replication of chromosome termini in most eukaryotes. It elongates telomeres. It is a reverse transcriptase that adds simple sequence repeats to chromosome ends by copying a template sequence within the RNA component of the enzyme.</text>
</comment>
<dbReference type="GO" id="GO:0003720">
    <property type="term" value="F:telomerase activity"/>
    <property type="evidence" value="ECO:0007669"/>
    <property type="project" value="InterPro"/>
</dbReference>
<dbReference type="InterPro" id="IPR043502">
    <property type="entry name" value="DNA/RNA_pol_sf"/>
</dbReference>
<dbReference type="AlphaFoldDB" id="A0AAX4JAB7"/>
<evidence type="ECO:0000313" key="17">
    <source>
        <dbReference type="Proteomes" id="UP001334084"/>
    </source>
</evidence>
<dbReference type="SUPFAM" id="SSF56672">
    <property type="entry name" value="DNA/RNA polymerases"/>
    <property type="match status" value="1"/>
</dbReference>
<keyword evidence="7 13" id="KW-0479">Metal-binding</keyword>
<evidence type="ECO:0000256" key="14">
    <source>
        <dbReference type="SAM" id="MobiDB-lite"/>
    </source>
</evidence>
<reference evidence="16" key="1">
    <citation type="journal article" date="2024" name="BMC Genomics">
        <title>Functional annotation of a divergent genome using sequence and structure-based similarity.</title>
        <authorList>
            <person name="Svedberg D."/>
            <person name="Winiger R.R."/>
            <person name="Berg A."/>
            <person name="Sharma H."/>
            <person name="Tellgren-Roth C."/>
            <person name="Debrunner-Vossbrinck B.A."/>
            <person name="Vossbrinck C.R."/>
            <person name="Barandun J."/>
        </authorList>
    </citation>
    <scope>NUCLEOTIDE SEQUENCE</scope>
    <source>
        <strain evidence="16">Illinois isolate</strain>
    </source>
</reference>
<dbReference type="GeneID" id="90540659"/>
<evidence type="ECO:0000256" key="3">
    <source>
        <dbReference type="ARBA" id="ARBA00016182"/>
    </source>
</evidence>
<evidence type="ECO:0000256" key="13">
    <source>
        <dbReference type="RuleBase" id="RU365061"/>
    </source>
</evidence>
<dbReference type="GO" id="GO:0070034">
    <property type="term" value="F:telomerase RNA binding"/>
    <property type="evidence" value="ECO:0007669"/>
    <property type="project" value="TreeGrafter"/>
</dbReference>
<gene>
    <name evidence="16" type="ORF">VNE69_03063</name>
</gene>
<dbReference type="GO" id="GO:0046872">
    <property type="term" value="F:metal ion binding"/>
    <property type="evidence" value="ECO:0007669"/>
    <property type="project" value="UniProtKB-KW"/>
</dbReference>
<name>A0AAX4JAB7_9MICR</name>
<dbReference type="Pfam" id="PF12009">
    <property type="entry name" value="Telomerase_RBD"/>
    <property type="match status" value="1"/>
</dbReference>
<organism evidence="16 17">
    <name type="scientific">Vairimorpha necatrix</name>
    <dbReference type="NCBI Taxonomy" id="6039"/>
    <lineage>
        <taxon>Eukaryota</taxon>
        <taxon>Fungi</taxon>
        <taxon>Fungi incertae sedis</taxon>
        <taxon>Microsporidia</taxon>
        <taxon>Nosematidae</taxon>
        <taxon>Vairimorpha</taxon>
    </lineage>
</organism>
<keyword evidence="5 13" id="KW-0808">Transferase</keyword>
<keyword evidence="9 13" id="KW-0779">Telomere</keyword>
<evidence type="ECO:0000313" key="16">
    <source>
        <dbReference type="EMBL" id="WUR02842.1"/>
    </source>
</evidence>
<dbReference type="CDD" id="cd01648">
    <property type="entry name" value="TERT"/>
    <property type="match status" value="1"/>
</dbReference>
<comment type="catalytic activity">
    <reaction evidence="12 13">
        <text>DNA(n) + a 2'-deoxyribonucleoside 5'-triphosphate = DNA(n+1) + diphosphate</text>
        <dbReference type="Rhea" id="RHEA:22508"/>
        <dbReference type="Rhea" id="RHEA-COMP:17339"/>
        <dbReference type="Rhea" id="RHEA-COMP:17340"/>
        <dbReference type="ChEBI" id="CHEBI:33019"/>
        <dbReference type="ChEBI" id="CHEBI:61560"/>
        <dbReference type="ChEBI" id="CHEBI:173112"/>
        <dbReference type="EC" id="2.7.7.49"/>
    </reaction>
</comment>
<keyword evidence="10 13" id="KW-0695">RNA-directed DNA polymerase</keyword>
<comment type="subcellular location">
    <subcellularLocation>
        <location evidence="13">Nucleus</location>
    </subcellularLocation>
    <subcellularLocation>
        <location evidence="13">Chromosome</location>
        <location evidence="13">Telomere</location>
    </subcellularLocation>
</comment>
<keyword evidence="6 13" id="KW-0548">Nucleotidyltransferase</keyword>
<keyword evidence="17" id="KW-1185">Reference proteome</keyword>
<dbReference type="Pfam" id="PF00078">
    <property type="entry name" value="RVT_1"/>
    <property type="match status" value="1"/>
</dbReference>
<dbReference type="InterPro" id="IPR021891">
    <property type="entry name" value="Telomerase_RBD"/>
</dbReference>
<evidence type="ECO:0000256" key="2">
    <source>
        <dbReference type="ARBA" id="ARBA00012493"/>
    </source>
</evidence>
<sequence>MNIDNSLDCIPFSDFLLFFDILINQDIKMPSHISFSKLPSIKSLENNLQISDLIKSSIIYCINKNIPNVITRGYKLSYDKLLVNGPNNLISILLTYDKLLEIIGDELFMKILVECRLFCEMEGKDESRNLLMICGNMKNEKKNLRINRHKLFYKNKQEIKIYPRELIEKYNKKEESNNPNNKSYINNISINNISINNISINNISINEEVFRKCQEKYTKLKIDKLFYKYMKEVKNQIDPQILINFLFCVSKKILPNIFDRFNFRILKQKIVLLVYKNKFESFSEEEIIRHFKITNFRFFSKRKVYKDFKDSINGKSNLMDSMNGKSNLMDSMNGNYNLMDCMNKEDINLCMNKEDLNSCINDSGMNKEDINTCIDDISCKYSHTRRDYTFMMQFTKEYLFFLFNDFFIPLINKFVYCTESCSTKFKCLYFKRHTFYKFSDECANIHLSDTKKYKLLSKTKKFPNNIRIIPKQEGGRVVVNLNLNSDLNISNLSLRNVYEIIKKENRKKLMNSMLGFEDMEEFIYPLINRKRLYCMKVDVKKCFDNIPHEYIEKIIEKIFKEEHYYIRTFQESRTTTSTSSSSSTKYNNTSSSQTNYNLVTSSTKYNNTSSTKYNNNNNTSSSNYKKIITYEVLEYSEYFRMFKDKIIIDESNLKEYSRQELIKFIKKSLLGNKISYKNLLYRQIQGIPQGSILSTIFCSLYFAQLDKKYFNNIFKQGKLIRFVDDFLILSPCKEEILRFIKISTLLKNKGVIFNTEKTETNFDIKETNLILRNTEMNYLGMKIITKEDNVFFKNNLQDKNIQYGIYSPSHNIGNMIFKKMSRFIDTRTYILINKENKKVYENIYDTLVIYIWKLEILFKRSIFVNREYYSKMIRYGIKKMKMICKKREIKISQETLQEMINNILQRGSRQVI</sequence>
<dbReference type="InterPro" id="IPR000477">
    <property type="entry name" value="RT_dom"/>
</dbReference>
<evidence type="ECO:0000256" key="11">
    <source>
        <dbReference type="ARBA" id="ARBA00023242"/>
    </source>
</evidence>
<feature type="region of interest" description="Disordered" evidence="14">
    <location>
        <begin position="575"/>
        <end position="597"/>
    </location>
</feature>
<feature type="domain" description="Reverse transcriptase" evidence="15">
    <location>
        <begin position="450"/>
        <end position="783"/>
    </location>
</feature>
<dbReference type="EC" id="2.7.7.49" evidence="2 13"/>
<dbReference type="GO" id="GO:0007004">
    <property type="term" value="P:telomere maintenance via telomerase"/>
    <property type="evidence" value="ECO:0007669"/>
    <property type="project" value="TreeGrafter"/>
</dbReference>
<proteinExistence type="inferred from homology"/>
<comment type="similarity">
    <text evidence="1 13">Belongs to the reverse transcriptase family. Telomerase subfamily.</text>
</comment>
<dbReference type="PANTHER" id="PTHR12066:SF0">
    <property type="entry name" value="TELOMERASE REVERSE TRANSCRIPTASE"/>
    <property type="match status" value="1"/>
</dbReference>
<evidence type="ECO:0000256" key="6">
    <source>
        <dbReference type="ARBA" id="ARBA00022695"/>
    </source>
</evidence>
<evidence type="ECO:0000256" key="7">
    <source>
        <dbReference type="ARBA" id="ARBA00022723"/>
    </source>
</evidence>
<dbReference type="InterPro" id="IPR003545">
    <property type="entry name" value="Telomerase_RT"/>
</dbReference>
<dbReference type="PANTHER" id="PTHR12066">
    <property type="entry name" value="TELOMERASE REVERSE TRANSCRIPTASE"/>
    <property type="match status" value="1"/>
</dbReference>
<evidence type="ECO:0000256" key="10">
    <source>
        <dbReference type="ARBA" id="ARBA00022918"/>
    </source>
</evidence>
<keyword evidence="11 13" id="KW-0539">Nucleus</keyword>
<keyword evidence="8 13" id="KW-0460">Magnesium</keyword>